<proteinExistence type="inferred from homology"/>
<dbReference type="NCBIfam" id="TIGR00206">
    <property type="entry name" value="fliF"/>
    <property type="match status" value="1"/>
</dbReference>
<evidence type="ECO:0000256" key="5">
    <source>
        <dbReference type="ARBA" id="ARBA00022692"/>
    </source>
</evidence>
<gene>
    <name evidence="13" type="primary">fliF</name>
    <name evidence="13" type="ORF">GND95_00965</name>
</gene>
<evidence type="ECO:0000256" key="9">
    <source>
        <dbReference type="SAM" id="MobiDB-lite"/>
    </source>
</evidence>
<dbReference type="PRINTS" id="PR01009">
    <property type="entry name" value="FLGMRINGFLIF"/>
</dbReference>
<dbReference type="InterPro" id="IPR000067">
    <property type="entry name" value="FlgMring_FliF"/>
</dbReference>
<evidence type="ECO:0000313" key="14">
    <source>
        <dbReference type="Proteomes" id="UP000483018"/>
    </source>
</evidence>
<dbReference type="Pfam" id="PF08345">
    <property type="entry name" value="YscJ_FliF_C"/>
    <property type="match status" value="1"/>
</dbReference>
<feature type="compositionally biased region" description="Polar residues" evidence="9">
    <location>
        <begin position="294"/>
        <end position="305"/>
    </location>
</feature>
<evidence type="ECO:0000256" key="8">
    <source>
        <dbReference type="ARBA" id="ARBA00023143"/>
    </source>
</evidence>
<feature type="transmembrane region" description="Helical" evidence="10">
    <location>
        <begin position="25"/>
        <end position="44"/>
    </location>
</feature>
<dbReference type="GO" id="GO:0071973">
    <property type="term" value="P:bacterial-type flagellum-dependent cell motility"/>
    <property type="evidence" value="ECO:0007669"/>
    <property type="project" value="InterPro"/>
</dbReference>
<keyword evidence="7 10" id="KW-0472">Membrane</keyword>
<keyword evidence="14" id="KW-1185">Reference proteome</keyword>
<dbReference type="InterPro" id="IPR013556">
    <property type="entry name" value="Flag_M-ring_C"/>
</dbReference>
<dbReference type="GO" id="GO:0005886">
    <property type="term" value="C:plasma membrane"/>
    <property type="evidence" value="ECO:0007669"/>
    <property type="project" value="UniProtKB-SubCell"/>
</dbReference>
<sequence>MQETISHISQQITEYWNKFDKSQKLRLILIAFFVVLTLGIAIFITTRPKMVRLFNEELTVSQVAQIKEVLDGASIYNTTNDEGTVIQVKKKDYAKAKMTLANEQIPDNGFTFEDALNNDMGTTETEKKAKLKEAKQQELEADIGAIEGVNKAEVHLVIPDDDNFFLASTREARASVKLDLKTPLSNKQIMGIAHYVAGSVENLDVKNVRVIDNKGNILYLGNEESPGVNMDEQQDRKLAAEKNIESKVISILGPLFDDVRVTPNLVLNFDQYKEKQELVSSPIEGEDRGLISYENTASRKTSSGSEGEEPGLAANDNEIPAYEMGDQNNYQAKEDQKEIKYELDKKYTELEKSVGTIIPEQSYVSVVVLRDKIYDQEKKEKEERTGKEDELQENETWEEFKYRIKSRAAMIDIDNEYPELENLVAKAAGISVDNLEIVGYEVPVFIDKEIQKRPYSEYVMLGILFALIALFAFALIKKTEPHEITEIEPELSVEEMLENAQTKQEEVDPIEYNEESEIRKQIDKFVEEKPEAVASLLRNWLSEEWE</sequence>
<dbReference type="PANTHER" id="PTHR30046">
    <property type="entry name" value="FLAGELLAR M-RING PROTEIN"/>
    <property type="match status" value="1"/>
</dbReference>
<keyword evidence="4" id="KW-1003">Cell membrane</keyword>
<protein>
    <submittedName>
        <fullName evidence="13">Flagellar M-ring protein FliF</fullName>
    </submittedName>
</protein>
<comment type="subcellular location">
    <subcellularLocation>
        <location evidence="1">Bacterial flagellum basal body</location>
    </subcellularLocation>
    <subcellularLocation>
        <location evidence="2">Cell membrane</location>
        <topology evidence="2">Multi-pass membrane protein</topology>
    </subcellularLocation>
</comment>
<evidence type="ECO:0000256" key="3">
    <source>
        <dbReference type="ARBA" id="ARBA00007971"/>
    </source>
</evidence>
<evidence type="ECO:0000256" key="4">
    <source>
        <dbReference type="ARBA" id="ARBA00022475"/>
    </source>
</evidence>
<evidence type="ECO:0000259" key="11">
    <source>
        <dbReference type="Pfam" id="PF01514"/>
    </source>
</evidence>
<keyword evidence="8" id="KW-0975">Bacterial flagellum</keyword>
<evidence type="ECO:0000256" key="10">
    <source>
        <dbReference type="SAM" id="Phobius"/>
    </source>
</evidence>
<keyword evidence="13" id="KW-0282">Flagellum</keyword>
<evidence type="ECO:0000256" key="2">
    <source>
        <dbReference type="ARBA" id="ARBA00004651"/>
    </source>
</evidence>
<dbReference type="Proteomes" id="UP000483018">
    <property type="component" value="Unassembled WGS sequence"/>
</dbReference>
<feature type="domain" description="Flagellar M-ring C-terminal" evidence="12">
    <location>
        <begin position="257"/>
        <end position="432"/>
    </location>
</feature>
<dbReference type="Gene3D" id="3.30.300.30">
    <property type="match status" value="1"/>
</dbReference>
<dbReference type="RefSeq" id="WP_158738950.1">
    <property type="nucleotide sequence ID" value="NZ_WSLF01000001.1"/>
</dbReference>
<accession>A0A7C8HHI0</accession>
<comment type="caution">
    <text evidence="13">The sequence shown here is derived from an EMBL/GenBank/DDBJ whole genome shotgun (WGS) entry which is preliminary data.</text>
</comment>
<evidence type="ECO:0000256" key="1">
    <source>
        <dbReference type="ARBA" id="ARBA00004117"/>
    </source>
</evidence>
<dbReference type="GO" id="GO:0009431">
    <property type="term" value="C:bacterial-type flagellum basal body, MS ring"/>
    <property type="evidence" value="ECO:0007669"/>
    <property type="project" value="InterPro"/>
</dbReference>
<name>A0A7C8HHI0_9FIRM</name>
<evidence type="ECO:0000256" key="7">
    <source>
        <dbReference type="ARBA" id="ARBA00023136"/>
    </source>
</evidence>
<feature type="region of interest" description="Disordered" evidence="9">
    <location>
        <begin position="294"/>
        <end position="314"/>
    </location>
</feature>
<keyword evidence="13" id="KW-0966">Cell projection</keyword>
<keyword evidence="13" id="KW-0969">Cilium</keyword>
<dbReference type="EMBL" id="WSLF01000001">
    <property type="protein sequence ID" value="KAE9637033.1"/>
    <property type="molecule type" value="Genomic_DNA"/>
</dbReference>
<evidence type="ECO:0000259" key="12">
    <source>
        <dbReference type="Pfam" id="PF08345"/>
    </source>
</evidence>
<reference evidence="13 14" key="1">
    <citation type="submission" date="2019-12" db="EMBL/GenBank/DDBJ databases">
        <title>Defluviitalea raffinosedens, isolated from a biogas fermenter, genome sequencing and characterization.</title>
        <authorList>
            <person name="Rettenmaier R."/>
            <person name="Schneider M."/>
            <person name="Neuhaus K."/>
            <person name="Liebl W."/>
            <person name="Zverlov V."/>
        </authorList>
    </citation>
    <scope>NUCLEOTIDE SEQUENCE [LARGE SCALE GENOMIC DNA]</scope>
    <source>
        <strain evidence="13 14">249c-K6</strain>
    </source>
</reference>
<dbReference type="PANTHER" id="PTHR30046:SF0">
    <property type="entry name" value="FLAGELLAR M-RING PROTEIN"/>
    <property type="match status" value="1"/>
</dbReference>
<feature type="transmembrane region" description="Helical" evidence="10">
    <location>
        <begin position="458"/>
        <end position="476"/>
    </location>
</feature>
<comment type="similarity">
    <text evidence="3">Belongs to the FliF family.</text>
</comment>
<dbReference type="GO" id="GO:0003774">
    <property type="term" value="F:cytoskeletal motor activity"/>
    <property type="evidence" value="ECO:0007669"/>
    <property type="project" value="InterPro"/>
</dbReference>
<keyword evidence="6 10" id="KW-1133">Transmembrane helix</keyword>
<dbReference type="AlphaFoldDB" id="A0A7C8HHI0"/>
<dbReference type="InterPro" id="IPR045851">
    <property type="entry name" value="AMP-bd_C_sf"/>
</dbReference>
<organism evidence="13 14">
    <name type="scientific">Defluviitalea raffinosedens</name>
    <dbReference type="NCBI Taxonomy" id="1450156"/>
    <lineage>
        <taxon>Bacteria</taxon>
        <taxon>Bacillati</taxon>
        <taxon>Bacillota</taxon>
        <taxon>Clostridia</taxon>
        <taxon>Lachnospirales</taxon>
        <taxon>Defluviitaleaceae</taxon>
        <taxon>Defluviitalea</taxon>
    </lineage>
</organism>
<keyword evidence="5 10" id="KW-0812">Transmembrane</keyword>
<dbReference type="OrthoDB" id="9807026at2"/>
<evidence type="ECO:0000313" key="13">
    <source>
        <dbReference type="EMBL" id="KAE9637033.1"/>
    </source>
</evidence>
<dbReference type="InterPro" id="IPR006182">
    <property type="entry name" value="FliF_N_dom"/>
</dbReference>
<dbReference type="Pfam" id="PF01514">
    <property type="entry name" value="YscJ_FliF"/>
    <property type="match status" value="1"/>
</dbReference>
<feature type="domain" description="Flagellar M-ring N-terminal" evidence="11">
    <location>
        <begin position="46"/>
        <end position="218"/>
    </location>
</feature>
<evidence type="ECO:0000256" key="6">
    <source>
        <dbReference type="ARBA" id="ARBA00022989"/>
    </source>
</evidence>
<dbReference type="InterPro" id="IPR043427">
    <property type="entry name" value="YscJ/FliF"/>
</dbReference>